<gene>
    <name evidence="6" type="ORF">G4B88_010410</name>
</gene>
<dbReference type="AlphaFoldDB" id="A0A7J6I7G5"/>
<comment type="similarity">
    <text evidence="2">Belongs to the TDE1 family.</text>
</comment>
<name>A0A7J6I7G5_CANSA</name>
<evidence type="ECO:0000313" key="7">
    <source>
        <dbReference type="Proteomes" id="UP000583929"/>
    </source>
</evidence>
<dbReference type="Pfam" id="PF03348">
    <property type="entry name" value="Serinc"/>
    <property type="match status" value="1"/>
</dbReference>
<evidence type="ECO:0000256" key="5">
    <source>
        <dbReference type="ARBA" id="ARBA00023136"/>
    </source>
</evidence>
<keyword evidence="5" id="KW-0472">Membrane</keyword>
<reference evidence="6 7" key="1">
    <citation type="journal article" date="2020" name="bioRxiv">
        <title>Sequence and annotation of 42 cannabis genomes reveals extensive copy number variation in cannabinoid synthesis and pathogen resistance genes.</title>
        <authorList>
            <person name="Mckernan K.J."/>
            <person name="Helbert Y."/>
            <person name="Kane L.T."/>
            <person name="Ebling H."/>
            <person name="Zhang L."/>
            <person name="Liu B."/>
            <person name="Eaton Z."/>
            <person name="Mclaughlin S."/>
            <person name="Kingan S."/>
            <person name="Baybayan P."/>
            <person name="Concepcion G."/>
            <person name="Jordan M."/>
            <person name="Riva A."/>
            <person name="Barbazuk W."/>
            <person name="Harkins T."/>
        </authorList>
    </citation>
    <scope>NUCLEOTIDE SEQUENCE [LARGE SCALE GENOMIC DNA]</scope>
    <source>
        <strain evidence="7">cv. Jamaican Lion 4</strain>
        <tissue evidence="6">Leaf</tissue>
    </source>
</reference>
<keyword evidence="3" id="KW-0812">Transmembrane</keyword>
<dbReference type="Proteomes" id="UP000583929">
    <property type="component" value="Unassembled WGS sequence"/>
</dbReference>
<proteinExistence type="inferred from homology"/>
<sequence>MIVLHGQDILFFPLKGAEKPLLPLDKAGEHEEKEKSKPVSYSYSFFHLIFSLASMYSAMLLTGWSTSVGASGKLVDVGWPSVWIRIITGHTDQYCSRLFIQPIASIVKPYGSFMKAVPQRTQYAMGSKWLRSASGGAGNFGASASGGVGSSGTSRHVQQGGEVFQPRGDRRLNAHDFRSEPQREIPQMEGQRLMHGNRDVVGGHARFMGISAVNSDVIDGGDILGSNGFNEVAAHCDIDEEGMIFLETKRKRLGQELPRTSGNLGT</sequence>
<dbReference type="PANTHER" id="PTHR10383">
    <property type="entry name" value="SERINE INCORPORATOR"/>
    <property type="match status" value="1"/>
</dbReference>
<evidence type="ECO:0000256" key="3">
    <source>
        <dbReference type="ARBA" id="ARBA00022692"/>
    </source>
</evidence>
<evidence type="ECO:0000256" key="2">
    <source>
        <dbReference type="ARBA" id="ARBA00006665"/>
    </source>
</evidence>
<comment type="subcellular location">
    <subcellularLocation>
        <location evidence="1">Membrane</location>
        <topology evidence="1">Multi-pass membrane protein</topology>
    </subcellularLocation>
</comment>
<keyword evidence="7" id="KW-1185">Reference proteome</keyword>
<protein>
    <submittedName>
        <fullName evidence="6">Uncharacterized protein</fullName>
    </submittedName>
</protein>
<dbReference type="GO" id="GO:0016020">
    <property type="term" value="C:membrane"/>
    <property type="evidence" value="ECO:0007669"/>
    <property type="project" value="UniProtKB-SubCell"/>
</dbReference>
<keyword evidence="4" id="KW-1133">Transmembrane helix</keyword>
<evidence type="ECO:0000313" key="6">
    <source>
        <dbReference type="EMBL" id="KAF4402958.1"/>
    </source>
</evidence>
<dbReference type="InterPro" id="IPR005016">
    <property type="entry name" value="TDE1/TMS"/>
</dbReference>
<dbReference type="PANTHER" id="PTHR10383:SF54">
    <property type="entry name" value="SERINC-DOMAIN CONTAINING SERINE AND SPHINGOLIPID BIOSYNTHESIS PROTEIN"/>
    <property type="match status" value="1"/>
</dbReference>
<evidence type="ECO:0000256" key="4">
    <source>
        <dbReference type="ARBA" id="ARBA00022989"/>
    </source>
</evidence>
<evidence type="ECO:0000256" key="1">
    <source>
        <dbReference type="ARBA" id="ARBA00004141"/>
    </source>
</evidence>
<dbReference type="EMBL" id="JAATIQ010000006">
    <property type="protein sequence ID" value="KAF4402958.1"/>
    <property type="molecule type" value="Genomic_DNA"/>
</dbReference>
<organism evidence="6 7">
    <name type="scientific">Cannabis sativa</name>
    <name type="common">Hemp</name>
    <name type="synonym">Marijuana</name>
    <dbReference type="NCBI Taxonomy" id="3483"/>
    <lineage>
        <taxon>Eukaryota</taxon>
        <taxon>Viridiplantae</taxon>
        <taxon>Streptophyta</taxon>
        <taxon>Embryophyta</taxon>
        <taxon>Tracheophyta</taxon>
        <taxon>Spermatophyta</taxon>
        <taxon>Magnoliopsida</taxon>
        <taxon>eudicotyledons</taxon>
        <taxon>Gunneridae</taxon>
        <taxon>Pentapetalae</taxon>
        <taxon>rosids</taxon>
        <taxon>fabids</taxon>
        <taxon>Rosales</taxon>
        <taxon>Cannabaceae</taxon>
        <taxon>Cannabis</taxon>
    </lineage>
</organism>
<accession>A0A7J6I7G5</accession>
<comment type="caution">
    <text evidence="6">The sequence shown here is derived from an EMBL/GenBank/DDBJ whole genome shotgun (WGS) entry which is preliminary data.</text>
</comment>